<evidence type="ECO:0000259" key="7">
    <source>
        <dbReference type="Pfam" id="PF01266"/>
    </source>
</evidence>
<dbReference type="Gene3D" id="3.50.50.60">
    <property type="entry name" value="FAD/NAD(P)-binding domain"/>
    <property type="match status" value="1"/>
</dbReference>
<dbReference type="Pfam" id="PF01266">
    <property type="entry name" value="DAO"/>
    <property type="match status" value="1"/>
</dbReference>
<dbReference type="EC" id="1.4.3.19" evidence="5"/>
<dbReference type="Proteomes" id="UP000608071">
    <property type="component" value="Unassembled WGS sequence"/>
</dbReference>
<gene>
    <name evidence="8" type="primary">thiO</name>
    <name evidence="8" type="ORF">H9647_08930</name>
</gene>
<evidence type="ECO:0000256" key="2">
    <source>
        <dbReference type="ARBA" id="ARBA00022977"/>
    </source>
</evidence>
<reference evidence="8 9" key="1">
    <citation type="submission" date="2020-08" db="EMBL/GenBank/DDBJ databases">
        <title>A Genomic Blueprint of the Chicken Gut Microbiome.</title>
        <authorList>
            <person name="Gilroy R."/>
            <person name="Ravi A."/>
            <person name="Getino M."/>
            <person name="Pursley I."/>
            <person name="Horton D.L."/>
            <person name="Alikhan N.-F."/>
            <person name="Baker D."/>
            <person name="Gharbi K."/>
            <person name="Hall N."/>
            <person name="Watson M."/>
            <person name="Adriaenssens E.M."/>
            <person name="Foster-Nyarko E."/>
            <person name="Jarju S."/>
            <person name="Secka A."/>
            <person name="Antonio M."/>
            <person name="Oren A."/>
            <person name="Chaudhuri R."/>
            <person name="La Ragione R.M."/>
            <person name="Hildebrand F."/>
            <person name="Pallen M.J."/>
        </authorList>
    </citation>
    <scope>NUCLEOTIDE SEQUENCE [LARGE SCALE GENOMIC DNA]</scope>
    <source>
        <strain evidence="8 9">Sa2BVA9</strain>
    </source>
</reference>
<evidence type="ECO:0000313" key="9">
    <source>
        <dbReference type="Proteomes" id="UP000608071"/>
    </source>
</evidence>
<accession>A0ABR8SXN1</accession>
<dbReference type="EMBL" id="JACSQL010000002">
    <property type="protein sequence ID" value="MBD7968187.1"/>
    <property type="molecule type" value="Genomic_DNA"/>
</dbReference>
<sequence>MTLNRFNQEKKRNSEVLVIGGGVIGSAIAYYLSCDGMDVMQLEGARQADGASGHAAGMLAAGLEHFSSEELRKWAKRSQQLMGPLIDDLKLHSEVNVAMNDYGFVVPFLEDKYEKFSKIIDPAKQEYLWDKSKLQGEIPCITGKAGGALFYPEEHQLLPAELIKAYIKGAQKKGAAFIDQCSVSRLLLENGRVTGVETNQGIYRADKVVVATGLGSDAFLGSIGIELNTYPVKGEMVALSMNSETLHYTIYTPDVYIVPKPDQEIWIGATSIPYGNDNKVSASALNTLLHKATGWIPDIREASFLRTWAGLRPQTVDGLPYIGAYSEVQGLYLAVGHYRNGILLSAVTGETISRLLSGETEDEIGIRSFSASRIIKERRGIH</sequence>
<dbReference type="Gene3D" id="3.30.9.10">
    <property type="entry name" value="D-Amino Acid Oxidase, subunit A, domain 2"/>
    <property type="match status" value="1"/>
</dbReference>
<evidence type="ECO:0000256" key="3">
    <source>
        <dbReference type="ARBA" id="ARBA00023002"/>
    </source>
</evidence>
<proteinExistence type="predicted"/>
<comment type="caution">
    <text evidence="8">The sequence shown here is derived from an EMBL/GenBank/DDBJ whole genome shotgun (WGS) entry which is preliminary data.</text>
</comment>
<keyword evidence="6" id="KW-1133">Transmembrane helix</keyword>
<dbReference type="InterPro" id="IPR036188">
    <property type="entry name" value="FAD/NAD-bd_sf"/>
</dbReference>
<keyword evidence="6" id="KW-0812">Transmembrane</keyword>
<evidence type="ECO:0000313" key="8">
    <source>
        <dbReference type="EMBL" id="MBD7968187.1"/>
    </source>
</evidence>
<dbReference type="SUPFAM" id="SSF51905">
    <property type="entry name" value="FAD/NAD(P)-binding domain"/>
    <property type="match status" value="1"/>
</dbReference>
<dbReference type="InterPro" id="IPR006076">
    <property type="entry name" value="FAD-dep_OxRdtase"/>
</dbReference>
<dbReference type="NCBIfam" id="TIGR02352">
    <property type="entry name" value="thiamin_ThiO"/>
    <property type="match status" value="1"/>
</dbReference>
<feature type="transmembrane region" description="Helical" evidence="6">
    <location>
        <begin position="16"/>
        <end position="33"/>
    </location>
</feature>
<dbReference type="PANTHER" id="PTHR13847:SF289">
    <property type="entry name" value="GLYCINE OXIDASE"/>
    <property type="match status" value="1"/>
</dbReference>
<name>A0ABR8SXN1_9BACL</name>
<organism evidence="8 9">
    <name type="scientific">Paenibacillus gallinarum</name>
    <dbReference type="NCBI Taxonomy" id="2762232"/>
    <lineage>
        <taxon>Bacteria</taxon>
        <taxon>Bacillati</taxon>
        <taxon>Bacillota</taxon>
        <taxon>Bacilli</taxon>
        <taxon>Bacillales</taxon>
        <taxon>Paenibacillaceae</taxon>
        <taxon>Paenibacillus</taxon>
    </lineage>
</organism>
<keyword evidence="2" id="KW-0784">Thiamine biosynthesis</keyword>
<keyword evidence="3 8" id="KW-0560">Oxidoreductase</keyword>
<evidence type="ECO:0000256" key="6">
    <source>
        <dbReference type="SAM" id="Phobius"/>
    </source>
</evidence>
<dbReference type="InterPro" id="IPR012727">
    <property type="entry name" value="Gly_oxidase_ThiO"/>
</dbReference>
<evidence type="ECO:0000256" key="4">
    <source>
        <dbReference type="ARBA" id="ARBA00049872"/>
    </source>
</evidence>
<evidence type="ECO:0000256" key="1">
    <source>
        <dbReference type="ARBA" id="ARBA00004948"/>
    </source>
</evidence>
<evidence type="ECO:0000256" key="5">
    <source>
        <dbReference type="ARBA" id="ARBA00050018"/>
    </source>
</evidence>
<dbReference type="PANTHER" id="PTHR13847">
    <property type="entry name" value="SARCOSINE DEHYDROGENASE-RELATED"/>
    <property type="match status" value="1"/>
</dbReference>
<dbReference type="SUPFAM" id="SSF54373">
    <property type="entry name" value="FAD-linked reductases, C-terminal domain"/>
    <property type="match status" value="1"/>
</dbReference>
<keyword evidence="9" id="KW-1185">Reference proteome</keyword>
<feature type="domain" description="FAD dependent oxidoreductase" evidence="7">
    <location>
        <begin position="16"/>
        <end position="354"/>
    </location>
</feature>
<protein>
    <recommendedName>
        <fullName evidence="5">glycine oxidase</fullName>
        <ecNumber evidence="5">1.4.3.19</ecNumber>
    </recommendedName>
</protein>
<dbReference type="RefSeq" id="WP_191799375.1">
    <property type="nucleotide sequence ID" value="NZ_JACSQL010000002.1"/>
</dbReference>
<comment type="pathway">
    <text evidence="1">Cofactor biosynthesis; thiamine diphosphate biosynthesis.</text>
</comment>
<dbReference type="GO" id="GO:0043799">
    <property type="term" value="F:glycine oxidase activity"/>
    <property type="evidence" value="ECO:0007669"/>
    <property type="project" value="UniProtKB-EC"/>
</dbReference>
<comment type="catalytic activity">
    <reaction evidence="4">
        <text>glycine + O2 + H2O = glyoxylate + H2O2 + NH4(+)</text>
        <dbReference type="Rhea" id="RHEA:11532"/>
        <dbReference type="ChEBI" id="CHEBI:15377"/>
        <dbReference type="ChEBI" id="CHEBI:15379"/>
        <dbReference type="ChEBI" id="CHEBI:16240"/>
        <dbReference type="ChEBI" id="CHEBI:28938"/>
        <dbReference type="ChEBI" id="CHEBI:36655"/>
        <dbReference type="ChEBI" id="CHEBI:57305"/>
        <dbReference type="EC" id="1.4.3.19"/>
    </reaction>
</comment>
<keyword evidence="6" id="KW-0472">Membrane</keyword>